<organism evidence="2 3">
    <name type="scientific">Drosophila kikkawai</name>
    <name type="common">Fruit fly</name>
    <dbReference type="NCBI Taxonomy" id="30033"/>
    <lineage>
        <taxon>Eukaryota</taxon>
        <taxon>Metazoa</taxon>
        <taxon>Ecdysozoa</taxon>
        <taxon>Arthropoda</taxon>
        <taxon>Hexapoda</taxon>
        <taxon>Insecta</taxon>
        <taxon>Pterygota</taxon>
        <taxon>Neoptera</taxon>
        <taxon>Endopterygota</taxon>
        <taxon>Diptera</taxon>
        <taxon>Brachycera</taxon>
        <taxon>Muscomorpha</taxon>
        <taxon>Ephydroidea</taxon>
        <taxon>Drosophilidae</taxon>
        <taxon>Drosophila</taxon>
        <taxon>Sophophora</taxon>
    </lineage>
</organism>
<keyword evidence="2" id="KW-1185">Reference proteome</keyword>
<dbReference type="AlphaFoldDB" id="A0A6P4IRF6"/>
<name>A0A6P4IRF6_DROKI</name>
<dbReference type="Proteomes" id="UP001652661">
    <property type="component" value="Chromosome 2R"/>
</dbReference>
<dbReference type="PANTHER" id="PTHR21112">
    <property type="entry name" value="CHEMOSENSORY PROTEIN A 29A-RELATED"/>
    <property type="match status" value="1"/>
</dbReference>
<feature type="signal peptide" evidence="1">
    <location>
        <begin position="1"/>
        <end position="25"/>
    </location>
</feature>
<dbReference type="OrthoDB" id="8043478at2759"/>
<protein>
    <submittedName>
        <fullName evidence="3">Uncharacterized protein</fullName>
    </submittedName>
</protein>
<dbReference type="PANTHER" id="PTHR21112:SF0">
    <property type="entry name" value="CHEMOSENSORY PROTEIN A 29A-RELATED"/>
    <property type="match status" value="1"/>
</dbReference>
<dbReference type="Pfam" id="PF06477">
    <property type="entry name" value="DUF1091"/>
    <property type="match status" value="1"/>
</dbReference>
<proteinExistence type="predicted"/>
<keyword evidence="1" id="KW-0732">Signal</keyword>
<dbReference type="InterPro" id="IPR010512">
    <property type="entry name" value="DUF1091"/>
</dbReference>
<reference evidence="3" key="2">
    <citation type="submission" date="2025-08" db="UniProtKB">
        <authorList>
            <consortium name="RefSeq"/>
        </authorList>
    </citation>
    <scope>IDENTIFICATION</scope>
    <source>
        <strain evidence="3">14028-0561.14</strain>
        <tissue evidence="3">Whole fly</tissue>
    </source>
</reference>
<feature type="chain" id="PRO_5046843357" evidence="1">
    <location>
        <begin position="26"/>
        <end position="189"/>
    </location>
</feature>
<evidence type="ECO:0000313" key="3">
    <source>
        <dbReference type="RefSeq" id="XP_017025078.2"/>
    </source>
</evidence>
<gene>
    <name evidence="3" type="primary">LOC108076655</name>
</gene>
<accession>A0A6P4IRF6</accession>
<sequence>MSSYSLLLITGGILLFILIAGNCSAKRMWDYEPLSINGYSSDESKLKLVTKVERVARGEFALGATLDFKYPPQSDTVVEAVAHRSSSGAESDYKLIPFNVPKQPWTDFMNTHYKNVVMPNLGKCSNLIQFDGQFDGVWPQKVYKLDKCVTNCDGFPEIIPEGFYRINFTVRNPVEWGFVLVVKVFTKLM</sequence>
<reference evidence="2" key="1">
    <citation type="submission" date="2025-05" db="UniProtKB">
        <authorList>
            <consortium name="RefSeq"/>
        </authorList>
    </citation>
    <scope>NUCLEOTIDE SEQUENCE [LARGE SCALE GENOMIC DNA]</scope>
    <source>
        <strain evidence="2">14028-0561.14</strain>
    </source>
</reference>
<dbReference type="GeneID" id="108076655"/>
<evidence type="ECO:0000256" key="1">
    <source>
        <dbReference type="SAM" id="SignalP"/>
    </source>
</evidence>
<dbReference type="RefSeq" id="XP_017025078.2">
    <property type="nucleotide sequence ID" value="XM_017169589.2"/>
</dbReference>
<evidence type="ECO:0000313" key="2">
    <source>
        <dbReference type="Proteomes" id="UP001652661"/>
    </source>
</evidence>